<comment type="subcellular location">
    <subcellularLocation>
        <location evidence="1">Endomembrane system</location>
        <topology evidence="1">Multi-pass membrane protein</topology>
    </subcellularLocation>
</comment>
<evidence type="ECO:0000256" key="3">
    <source>
        <dbReference type="ARBA" id="ARBA00022989"/>
    </source>
</evidence>
<dbReference type="GO" id="GO:0012505">
    <property type="term" value="C:endomembrane system"/>
    <property type="evidence" value="ECO:0007669"/>
    <property type="project" value="UniProtKB-SubCell"/>
</dbReference>
<keyword evidence="4" id="KW-0472">Membrane</keyword>
<dbReference type="AlphaFoldDB" id="A0AAV2WN43"/>
<dbReference type="GO" id="GO:0032259">
    <property type="term" value="P:methylation"/>
    <property type="evidence" value="ECO:0007669"/>
    <property type="project" value="UniProtKB-KW"/>
</dbReference>
<sequence>MRVPPVGVAGAAALVQIWLSRGASGSTASRLVAGGVAALSAGVLLASVGSFRRHDTSVNPLEVDRAATLVHTGIFRVSRNPMYVGMAGLLVAQAIQRRSWVSMLPAALFVAVMQRVQIPVEEKFLRERFGPEFELYLRGVPRWVDHRSVGPLLGR</sequence>
<organism evidence="5 6">
    <name type="scientific">Mycolicibacterium neoaurum</name>
    <name type="common">Mycobacterium neoaurum</name>
    <dbReference type="NCBI Taxonomy" id="1795"/>
    <lineage>
        <taxon>Bacteria</taxon>
        <taxon>Bacillati</taxon>
        <taxon>Actinomycetota</taxon>
        <taxon>Actinomycetes</taxon>
        <taxon>Mycobacteriales</taxon>
        <taxon>Mycobacteriaceae</taxon>
        <taxon>Mycolicibacterium</taxon>
    </lineage>
</organism>
<dbReference type="EMBL" id="LK021339">
    <property type="protein sequence ID" value="CDQ45696.1"/>
    <property type="molecule type" value="Genomic_DNA"/>
</dbReference>
<evidence type="ECO:0000256" key="4">
    <source>
        <dbReference type="ARBA" id="ARBA00023136"/>
    </source>
</evidence>
<name>A0AAV2WN43_MYCNE</name>
<protein>
    <submittedName>
        <fullName evidence="5">Membrane-associated methyltransferase</fullName>
    </submittedName>
</protein>
<dbReference type="Proteomes" id="UP000028864">
    <property type="component" value="Unassembled WGS sequence"/>
</dbReference>
<reference evidence="5" key="2">
    <citation type="submission" date="2015-09" db="EMBL/GenBank/DDBJ databases">
        <title>Draft genome sequence of Mycobacterium neoaurum DSM 44074.</title>
        <authorList>
            <person name="Croce O."/>
            <person name="Robert C."/>
            <person name="Raoult D."/>
            <person name="Drancourt M."/>
        </authorList>
    </citation>
    <scope>NUCLEOTIDE SEQUENCE</scope>
    <source>
        <strain evidence="5">DSM 44074</strain>
    </source>
</reference>
<keyword evidence="5" id="KW-0489">Methyltransferase</keyword>
<proteinExistence type="predicted"/>
<evidence type="ECO:0000313" key="5">
    <source>
        <dbReference type="EMBL" id="CDQ45696.1"/>
    </source>
</evidence>
<accession>A0AAV2WN43</accession>
<keyword evidence="5" id="KW-0808">Transferase</keyword>
<keyword evidence="2" id="KW-0812">Transmembrane</keyword>
<keyword evidence="3" id="KW-1133">Transmembrane helix</keyword>
<dbReference type="Pfam" id="PF04191">
    <property type="entry name" value="PEMT"/>
    <property type="match status" value="1"/>
</dbReference>
<gene>
    <name evidence="5" type="ORF">BN1047_03596</name>
</gene>
<reference evidence="5" key="1">
    <citation type="submission" date="2014-05" db="EMBL/GenBank/DDBJ databases">
        <authorList>
            <person name="Urmite Genomes"/>
        </authorList>
    </citation>
    <scope>NUCLEOTIDE SEQUENCE</scope>
    <source>
        <strain evidence="5">DSM 44074</strain>
    </source>
</reference>
<dbReference type="PANTHER" id="PTHR12714:SF9">
    <property type="entry name" value="PROTEIN-S-ISOPRENYLCYSTEINE O-METHYLTRANSFERASE"/>
    <property type="match status" value="1"/>
</dbReference>
<dbReference type="GO" id="GO:0008168">
    <property type="term" value="F:methyltransferase activity"/>
    <property type="evidence" value="ECO:0007669"/>
    <property type="project" value="UniProtKB-KW"/>
</dbReference>
<dbReference type="RefSeq" id="WP_030136256.1">
    <property type="nucleotide sequence ID" value="NZ_LK021339.1"/>
</dbReference>
<evidence type="ECO:0000313" key="6">
    <source>
        <dbReference type="Proteomes" id="UP000028864"/>
    </source>
</evidence>
<evidence type="ECO:0000256" key="1">
    <source>
        <dbReference type="ARBA" id="ARBA00004127"/>
    </source>
</evidence>
<dbReference type="Gene3D" id="1.20.120.1630">
    <property type="match status" value="1"/>
</dbReference>
<dbReference type="InterPro" id="IPR007318">
    <property type="entry name" value="Phopholipid_MeTrfase"/>
</dbReference>
<dbReference type="PANTHER" id="PTHR12714">
    <property type="entry name" value="PROTEIN-S ISOPRENYLCYSTEINE O-METHYLTRANSFERASE"/>
    <property type="match status" value="1"/>
</dbReference>
<evidence type="ECO:0000256" key="2">
    <source>
        <dbReference type="ARBA" id="ARBA00022692"/>
    </source>
</evidence>